<name>A0A2P4QP18_RHIID</name>
<dbReference type="GO" id="GO:0004672">
    <property type="term" value="F:protein kinase activity"/>
    <property type="evidence" value="ECO:0007669"/>
    <property type="project" value="InterPro"/>
</dbReference>
<dbReference type="InterPro" id="IPR000719">
    <property type="entry name" value="Prot_kinase_dom"/>
</dbReference>
<dbReference type="VEuPathDB" id="FungiDB:RhiirFUN_024409"/>
<dbReference type="AlphaFoldDB" id="A0A2P4QP18"/>
<accession>A0A2P4QP18</accession>
<dbReference type="Pfam" id="PF07714">
    <property type="entry name" value="PK_Tyr_Ser-Thr"/>
    <property type="match status" value="1"/>
</dbReference>
<dbReference type="PROSITE" id="PS50011">
    <property type="entry name" value="PROTEIN_KINASE_DOM"/>
    <property type="match status" value="1"/>
</dbReference>
<proteinExistence type="predicted"/>
<dbReference type="InterPro" id="IPR001245">
    <property type="entry name" value="Ser-Thr/Tyr_kinase_cat_dom"/>
</dbReference>
<reference evidence="2 3" key="2">
    <citation type="journal article" date="2018" name="New Phytol.">
        <title>High intraspecific genome diversity in the model arbuscular mycorrhizal symbiont Rhizophagus irregularis.</title>
        <authorList>
            <person name="Chen E.C.H."/>
            <person name="Morin E."/>
            <person name="Beaudet D."/>
            <person name="Noel J."/>
            <person name="Yildirir G."/>
            <person name="Ndikumana S."/>
            <person name="Charron P."/>
            <person name="St-Onge C."/>
            <person name="Giorgi J."/>
            <person name="Kruger M."/>
            <person name="Marton T."/>
            <person name="Ropars J."/>
            <person name="Grigoriev I.V."/>
            <person name="Hainaut M."/>
            <person name="Henrissat B."/>
            <person name="Roux C."/>
            <person name="Martin F."/>
            <person name="Corradi N."/>
        </authorList>
    </citation>
    <scope>NUCLEOTIDE SEQUENCE [LARGE SCALE GENOMIC DNA]</scope>
    <source>
        <strain evidence="2 3">DAOM 197198</strain>
    </source>
</reference>
<organism evidence="2 3">
    <name type="scientific">Rhizophagus irregularis (strain DAOM 181602 / DAOM 197198 / MUCL 43194)</name>
    <name type="common">Arbuscular mycorrhizal fungus</name>
    <name type="synonym">Glomus intraradices</name>
    <dbReference type="NCBI Taxonomy" id="747089"/>
    <lineage>
        <taxon>Eukaryota</taxon>
        <taxon>Fungi</taxon>
        <taxon>Fungi incertae sedis</taxon>
        <taxon>Mucoromycota</taxon>
        <taxon>Glomeromycotina</taxon>
        <taxon>Glomeromycetes</taxon>
        <taxon>Glomerales</taxon>
        <taxon>Glomeraceae</taxon>
        <taxon>Rhizophagus</taxon>
    </lineage>
</organism>
<dbReference type="Gene3D" id="1.10.510.10">
    <property type="entry name" value="Transferase(Phosphotransferase) domain 1"/>
    <property type="match status" value="1"/>
</dbReference>
<reference evidence="2 3" key="1">
    <citation type="journal article" date="2013" name="Proc. Natl. Acad. Sci. U.S.A.">
        <title>Genome of an arbuscular mycorrhizal fungus provides insight into the oldest plant symbiosis.</title>
        <authorList>
            <person name="Tisserant E."/>
            <person name="Malbreil M."/>
            <person name="Kuo A."/>
            <person name="Kohler A."/>
            <person name="Symeonidi A."/>
            <person name="Balestrini R."/>
            <person name="Charron P."/>
            <person name="Duensing N."/>
            <person name="Frei Dit Frey N."/>
            <person name="Gianinazzi-Pearson V."/>
            <person name="Gilbert L.B."/>
            <person name="Handa Y."/>
            <person name="Herr J.R."/>
            <person name="Hijri M."/>
            <person name="Koul R."/>
            <person name="Kawaguchi M."/>
            <person name="Krajinski F."/>
            <person name="Lammers P.J."/>
            <person name="Masclaux F.G."/>
            <person name="Murat C."/>
            <person name="Morin E."/>
            <person name="Ndikumana S."/>
            <person name="Pagni M."/>
            <person name="Petitpierre D."/>
            <person name="Requena N."/>
            <person name="Rosikiewicz P."/>
            <person name="Riley R."/>
            <person name="Saito K."/>
            <person name="San Clemente H."/>
            <person name="Shapiro H."/>
            <person name="van Tuinen D."/>
            <person name="Becard G."/>
            <person name="Bonfante P."/>
            <person name="Paszkowski U."/>
            <person name="Shachar-Hill Y.Y."/>
            <person name="Tuskan G.A."/>
            <person name="Young P.W."/>
            <person name="Sanders I.R."/>
            <person name="Henrissat B."/>
            <person name="Rensing S.A."/>
            <person name="Grigoriev I.V."/>
            <person name="Corradi N."/>
            <person name="Roux C."/>
            <person name="Martin F."/>
        </authorList>
    </citation>
    <scope>NUCLEOTIDE SEQUENCE [LARGE SCALE GENOMIC DNA]</scope>
    <source>
        <strain evidence="2 3">DAOM 197198</strain>
    </source>
</reference>
<gene>
    <name evidence="2" type="ORF">GLOIN_2v1765634</name>
</gene>
<evidence type="ECO:0000313" key="2">
    <source>
        <dbReference type="EMBL" id="POG79389.1"/>
    </source>
</evidence>
<dbReference type="InterPro" id="IPR011009">
    <property type="entry name" value="Kinase-like_dom_sf"/>
</dbReference>
<comment type="caution">
    <text evidence="2">The sequence shown here is derived from an EMBL/GenBank/DDBJ whole genome shotgun (WGS) entry which is preliminary data.</text>
</comment>
<keyword evidence="3" id="KW-1185">Reference proteome</keyword>
<dbReference type="SUPFAM" id="SSF56112">
    <property type="entry name" value="Protein kinase-like (PK-like)"/>
    <property type="match status" value="1"/>
</dbReference>
<sequence length="252" mass="29803">MYTVGIGMIPYNDTDDDYHLTLDICFRPDISEICDTLLKWWSVYHKYLTQTCLEFLSADNRNNSKFKNPDVNETKDIILLDNKDLEPSEFIDFIVRNHLVKYINLNELSSTKDHKIKLAYQITEGIKYLHGENILHQDLHSKNIVIHQNNRSWYSKKYRNRNTSSFGFICLGVLMWELSSGHPQMLTYSLIKVEILNIHDDIDDDDDIDNTSISQIVFFNIYNLLINSNINQDSSLDDLYQYYKIRIWMESH</sequence>
<dbReference type="EMBL" id="AUPC02000025">
    <property type="protein sequence ID" value="POG79389.1"/>
    <property type="molecule type" value="Genomic_DNA"/>
</dbReference>
<dbReference type="GO" id="GO:0005524">
    <property type="term" value="F:ATP binding"/>
    <property type="evidence" value="ECO:0007669"/>
    <property type="project" value="InterPro"/>
</dbReference>
<feature type="domain" description="Protein kinase" evidence="1">
    <location>
        <begin position="1"/>
        <end position="252"/>
    </location>
</feature>
<evidence type="ECO:0000313" key="3">
    <source>
        <dbReference type="Proteomes" id="UP000018888"/>
    </source>
</evidence>
<protein>
    <recommendedName>
        <fullName evidence="1">Protein kinase domain-containing protein</fullName>
    </recommendedName>
</protein>
<dbReference type="Proteomes" id="UP000018888">
    <property type="component" value="Unassembled WGS sequence"/>
</dbReference>
<evidence type="ECO:0000259" key="1">
    <source>
        <dbReference type="PROSITE" id="PS50011"/>
    </source>
</evidence>